<comment type="caution">
    <text evidence="8">The sequence shown here is derived from an EMBL/GenBank/DDBJ whole genome shotgun (WGS) entry which is preliminary data.</text>
</comment>
<evidence type="ECO:0000256" key="1">
    <source>
        <dbReference type="ARBA" id="ARBA00008857"/>
    </source>
</evidence>
<evidence type="ECO:0008006" key="10">
    <source>
        <dbReference type="Google" id="ProtNLM"/>
    </source>
</evidence>
<dbReference type="PROSITE" id="PS51898">
    <property type="entry name" value="TYR_RECOMBINASE"/>
    <property type="match status" value="1"/>
</dbReference>
<dbReference type="Gene3D" id="1.10.443.10">
    <property type="entry name" value="Intergrase catalytic core"/>
    <property type="match status" value="1"/>
</dbReference>
<keyword evidence="9" id="KW-1185">Reference proteome</keyword>
<dbReference type="InterPro" id="IPR002104">
    <property type="entry name" value="Integrase_catalytic"/>
</dbReference>
<dbReference type="InterPro" id="IPR044068">
    <property type="entry name" value="CB"/>
</dbReference>
<dbReference type="PANTHER" id="PTHR30349:SF41">
    <property type="entry name" value="INTEGRASE_RECOMBINASE PROTEIN MJ0367-RELATED"/>
    <property type="match status" value="1"/>
</dbReference>
<accession>A0AAV5NLG5</accession>
<evidence type="ECO:0000256" key="4">
    <source>
        <dbReference type="ARBA" id="ARBA00023172"/>
    </source>
</evidence>
<evidence type="ECO:0000256" key="2">
    <source>
        <dbReference type="ARBA" id="ARBA00022908"/>
    </source>
</evidence>
<dbReference type="CDD" id="cd00796">
    <property type="entry name" value="INT_Rci_Hp1_C"/>
    <property type="match status" value="1"/>
</dbReference>
<sequence length="325" mass="37180">MRNGKRISKVFTKKKEAEQFHAQLLTNDDLTNLLTSYAMSNLTLDEACKEYLRYHTGKDQSIGQRLNWWCSLYGSKKTGQVTKSCVRTALKALSEEGKAPATVNRYKAALSAVYAFLSDEYDSTHNPAREVKQLKENNARTRFLTEKEVERLLSIAKDSSWDRLYLLLLMAITTGARRTEILTLRWSDISIRDRRALVKKTKNGEPRILPLTDNVVAELSRFQSASADYVFPRVGHQHDYFRNFDIHWYRAISMAGIKDCRFHDLRHTAASILAKNGASLIQIAEVLGHKSIQMTQRYAHLCVSQKHKLIDDFMGEISSGRCRAT</sequence>
<feature type="domain" description="Core-binding (CB)" evidence="7">
    <location>
        <begin position="42"/>
        <end position="118"/>
    </location>
</feature>
<evidence type="ECO:0000259" key="6">
    <source>
        <dbReference type="PROSITE" id="PS51898"/>
    </source>
</evidence>
<keyword evidence="3 5" id="KW-0238">DNA-binding</keyword>
<gene>
    <name evidence="8" type="ORF">GCM10007932_07200</name>
</gene>
<organism evidence="8 9">
    <name type="scientific">Vibrio penaeicida</name>
    <dbReference type="NCBI Taxonomy" id="104609"/>
    <lineage>
        <taxon>Bacteria</taxon>
        <taxon>Pseudomonadati</taxon>
        <taxon>Pseudomonadota</taxon>
        <taxon>Gammaproteobacteria</taxon>
        <taxon>Vibrionales</taxon>
        <taxon>Vibrionaceae</taxon>
        <taxon>Vibrio</taxon>
    </lineage>
</organism>
<dbReference type="GO" id="GO:0015074">
    <property type="term" value="P:DNA integration"/>
    <property type="evidence" value="ECO:0007669"/>
    <property type="project" value="UniProtKB-KW"/>
</dbReference>
<dbReference type="Proteomes" id="UP001156690">
    <property type="component" value="Unassembled WGS sequence"/>
</dbReference>
<evidence type="ECO:0000313" key="9">
    <source>
        <dbReference type="Proteomes" id="UP001156690"/>
    </source>
</evidence>
<evidence type="ECO:0000259" key="7">
    <source>
        <dbReference type="PROSITE" id="PS51900"/>
    </source>
</evidence>
<name>A0AAV5NLG5_9VIBR</name>
<keyword evidence="4" id="KW-0233">DNA recombination</keyword>
<dbReference type="Gene3D" id="1.10.150.130">
    <property type="match status" value="1"/>
</dbReference>
<dbReference type="Pfam" id="PF00589">
    <property type="entry name" value="Phage_integrase"/>
    <property type="match status" value="1"/>
</dbReference>
<dbReference type="InterPro" id="IPR010998">
    <property type="entry name" value="Integrase_recombinase_N"/>
</dbReference>
<keyword evidence="2" id="KW-0229">DNA integration</keyword>
<dbReference type="PANTHER" id="PTHR30349">
    <property type="entry name" value="PHAGE INTEGRASE-RELATED"/>
    <property type="match status" value="1"/>
</dbReference>
<dbReference type="InterPro" id="IPR050090">
    <property type="entry name" value="Tyrosine_recombinase_XerCD"/>
</dbReference>
<dbReference type="GO" id="GO:0003677">
    <property type="term" value="F:DNA binding"/>
    <property type="evidence" value="ECO:0007669"/>
    <property type="project" value="UniProtKB-UniRule"/>
</dbReference>
<protein>
    <recommendedName>
        <fullName evidence="10">Site-specific integrase</fullName>
    </recommendedName>
</protein>
<comment type="similarity">
    <text evidence="1">Belongs to the 'phage' integrase family.</text>
</comment>
<dbReference type="SUPFAM" id="SSF56349">
    <property type="entry name" value="DNA breaking-rejoining enzymes"/>
    <property type="match status" value="1"/>
</dbReference>
<dbReference type="InterPro" id="IPR011010">
    <property type="entry name" value="DNA_brk_join_enz"/>
</dbReference>
<feature type="domain" description="Tyr recombinase" evidence="6">
    <location>
        <begin position="139"/>
        <end position="311"/>
    </location>
</feature>
<dbReference type="PROSITE" id="PS51900">
    <property type="entry name" value="CB"/>
    <property type="match status" value="1"/>
</dbReference>
<dbReference type="AlphaFoldDB" id="A0AAV5NLG5"/>
<reference evidence="9" key="1">
    <citation type="journal article" date="2019" name="Int. J. Syst. Evol. Microbiol.">
        <title>The Global Catalogue of Microorganisms (GCM) 10K type strain sequencing project: providing services to taxonomists for standard genome sequencing and annotation.</title>
        <authorList>
            <consortium name="The Broad Institute Genomics Platform"/>
            <consortium name="The Broad Institute Genome Sequencing Center for Infectious Disease"/>
            <person name="Wu L."/>
            <person name="Ma J."/>
        </authorList>
    </citation>
    <scope>NUCLEOTIDE SEQUENCE [LARGE SCALE GENOMIC DNA]</scope>
    <source>
        <strain evidence="9">NBRC 15640</strain>
    </source>
</reference>
<evidence type="ECO:0000256" key="5">
    <source>
        <dbReference type="PROSITE-ProRule" id="PRU01248"/>
    </source>
</evidence>
<dbReference type="InterPro" id="IPR013762">
    <property type="entry name" value="Integrase-like_cat_sf"/>
</dbReference>
<dbReference type="GO" id="GO:0006310">
    <property type="term" value="P:DNA recombination"/>
    <property type="evidence" value="ECO:0007669"/>
    <property type="project" value="UniProtKB-KW"/>
</dbReference>
<proteinExistence type="inferred from homology"/>
<dbReference type="EMBL" id="BSNX01000005">
    <property type="protein sequence ID" value="GLQ71360.1"/>
    <property type="molecule type" value="Genomic_DNA"/>
</dbReference>
<evidence type="ECO:0000256" key="3">
    <source>
        <dbReference type="ARBA" id="ARBA00023125"/>
    </source>
</evidence>
<evidence type="ECO:0000313" key="8">
    <source>
        <dbReference type="EMBL" id="GLQ71360.1"/>
    </source>
</evidence>